<dbReference type="InterPro" id="IPR004680">
    <property type="entry name" value="Cit_transptr-like_dom"/>
</dbReference>
<keyword evidence="3 7" id="KW-0812">Transmembrane</keyword>
<comment type="caution">
    <text evidence="9">The sequence shown here is derived from an EMBL/GenBank/DDBJ whole genome shotgun (WGS) entry which is preliminary data.</text>
</comment>
<feature type="transmembrane region" description="Helical" evidence="7">
    <location>
        <begin position="891"/>
        <end position="908"/>
    </location>
</feature>
<dbReference type="CDD" id="cd01115">
    <property type="entry name" value="SLC13_permease"/>
    <property type="match status" value="1"/>
</dbReference>
<feature type="transmembrane region" description="Helical" evidence="7">
    <location>
        <begin position="733"/>
        <end position="762"/>
    </location>
</feature>
<feature type="transmembrane region" description="Helical" evidence="7">
    <location>
        <begin position="1047"/>
        <end position="1068"/>
    </location>
</feature>
<accession>A0A9P8CXZ6</accession>
<dbReference type="GO" id="GO:0005886">
    <property type="term" value="C:plasma membrane"/>
    <property type="evidence" value="ECO:0007669"/>
    <property type="project" value="TreeGrafter"/>
</dbReference>
<feature type="transmembrane region" description="Helical" evidence="7">
    <location>
        <begin position="817"/>
        <end position="840"/>
    </location>
</feature>
<evidence type="ECO:0000256" key="1">
    <source>
        <dbReference type="ARBA" id="ARBA00004141"/>
    </source>
</evidence>
<dbReference type="PROSITE" id="PS51382">
    <property type="entry name" value="SPX"/>
    <property type="match status" value="1"/>
</dbReference>
<feature type="transmembrane region" description="Helical" evidence="7">
    <location>
        <begin position="774"/>
        <end position="797"/>
    </location>
</feature>
<proteinExistence type="predicted"/>
<protein>
    <recommendedName>
        <fullName evidence="8">SPX domain-containing protein</fullName>
    </recommendedName>
</protein>
<dbReference type="Pfam" id="PF03105">
    <property type="entry name" value="SPX"/>
    <property type="match status" value="2"/>
</dbReference>
<dbReference type="Proteomes" id="UP000717515">
    <property type="component" value="Unassembled WGS sequence"/>
</dbReference>
<organism evidence="9 10">
    <name type="scientific">Mortierella alpina</name>
    <name type="common">Oleaginous fungus</name>
    <name type="synonym">Mortierella renispora</name>
    <dbReference type="NCBI Taxonomy" id="64518"/>
    <lineage>
        <taxon>Eukaryota</taxon>
        <taxon>Fungi</taxon>
        <taxon>Fungi incertae sedis</taxon>
        <taxon>Mucoromycota</taxon>
        <taxon>Mortierellomycotina</taxon>
        <taxon>Mortierellomycetes</taxon>
        <taxon>Mortierellales</taxon>
        <taxon>Mortierellaceae</taxon>
        <taxon>Mortierella</taxon>
    </lineage>
</organism>
<gene>
    <name evidence="9" type="ORF">KVV02_003218</name>
</gene>
<reference evidence="9" key="1">
    <citation type="submission" date="2021-07" db="EMBL/GenBank/DDBJ databases">
        <title>Draft genome of Mortierella alpina, strain LL118, isolated from an aspen leaf litter sample.</title>
        <authorList>
            <person name="Yang S."/>
            <person name="Vinatzer B.A."/>
        </authorList>
    </citation>
    <scope>NUCLEOTIDE SEQUENCE</scope>
    <source>
        <strain evidence="9">LL118</strain>
    </source>
</reference>
<feature type="compositionally biased region" description="Basic and acidic residues" evidence="6">
    <location>
        <begin position="222"/>
        <end position="236"/>
    </location>
</feature>
<keyword evidence="4 7" id="KW-1133">Transmembrane helix</keyword>
<evidence type="ECO:0000259" key="8">
    <source>
        <dbReference type="PROSITE" id="PS51382"/>
    </source>
</evidence>
<feature type="region of interest" description="Disordered" evidence="6">
    <location>
        <begin position="350"/>
        <end position="427"/>
    </location>
</feature>
<feature type="transmembrane region" description="Helical" evidence="7">
    <location>
        <begin position="915"/>
        <end position="933"/>
    </location>
</feature>
<feature type="transmembrane region" description="Helical" evidence="7">
    <location>
        <begin position="608"/>
        <end position="627"/>
    </location>
</feature>
<feature type="transmembrane region" description="Helical" evidence="7">
    <location>
        <begin position="953"/>
        <end position="986"/>
    </location>
</feature>
<feature type="transmembrane region" description="Helical" evidence="7">
    <location>
        <begin position="998"/>
        <end position="1017"/>
    </location>
</feature>
<evidence type="ECO:0000256" key="2">
    <source>
        <dbReference type="ARBA" id="ARBA00022448"/>
    </source>
</evidence>
<feature type="region of interest" description="Disordered" evidence="6">
    <location>
        <begin position="204"/>
        <end position="236"/>
    </location>
</feature>
<dbReference type="Pfam" id="PF03600">
    <property type="entry name" value="CitMHS"/>
    <property type="match status" value="1"/>
</dbReference>
<evidence type="ECO:0000256" key="6">
    <source>
        <dbReference type="SAM" id="MobiDB-lite"/>
    </source>
</evidence>
<evidence type="ECO:0000313" key="9">
    <source>
        <dbReference type="EMBL" id="KAG9323947.1"/>
    </source>
</evidence>
<evidence type="ECO:0000256" key="7">
    <source>
        <dbReference type="SAM" id="Phobius"/>
    </source>
</evidence>
<evidence type="ECO:0000313" key="10">
    <source>
        <dbReference type="Proteomes" id="UP000717515"/>
    </source>
</evidence>
<feature type="transmembrane region" description="Helical" evidence="7">
    <location>
        <begin position="861"/>
        <end position="879"/>
    </location>
</feature>
<dbReference type="InterPro" id="IPR004331">
    <property type="entry name" value="SPX_dom"/>
</dbReference>
<name>A0A9P8CXZ6_MORAP</name>
<dbReference type="GO" id="GO:0005315">
    <property type="term" value="F:phosphate transmembrane transporter activity"/>
    <property type="evidence" value="ECO:0007669"/>
    <property type="project" value="TreeGrafter"/>
</dbReference>
<feature type="transmembrane region" description="Helical" evidence="7">
    <location>
        <begin position="12"/>
        <end position="33"/>
    </location>
</feature>
<comment type="subcellular location">
    <subcellularLocation>
        <location evidence="1">Membrane</location>
        <topology evidence="1">Multi-pass membrane protein</topology>
    </subcellularLocation>
</comment>
<dbReference type="AlphaFoldDB" id="A0A9P8CXZ6"/>
<evidence type="ECO:0000256" key="5">
    <source>
        <dbReference type="ARBA" id="ARBA00023136"/>
    </source>
</evidence>
<evidence type="ECO:0000256" key="4">
    <source>
        <dbReference type="ARBA" id="ARBA00022989"/>
    </source>
</evidence>
<sequence>MVKFSHSLQFNTAPQTVILGSGSIMIAIAPYLAPFEPPRCVFSSKRRFSSDKIHPFLASRSFAFNPHLVPDWANEYIAYSNLKKTLYAIEKYNVQASIHRGTPRPDLEQGLAADSLDEKASKLGRFLGKGGRAAKDAHVAAAAQQAAALHNGSDIFPPESAAFERLLSKELAKITSFYVRKERELSSELEAVDRQWQLEEMKQKKERIARGEETSDDDGSEPDSREIERRMSVNLEDERQLGNVEKSQLKEMMGWDKDGLVDQGTVIDVRGTDTASNPPAAFTVAGSTVADGSVQGFNKNETASVPGTAIAFSDADGSEYNPKALGRQSSVGDLTEIVWRRECLIESDEDEAKNKNKKRQSGGSSASVHPLDVPYSVGASASDSAQERTRHHSLDNLRQPHAESTTELKRSQSQSQRKHSLNPRRSFSAMRDFVTGANVAHENPNQRPSLYAPLTTEALLRRRLIDTYMLLSELKSYVALNYLGFQKIVKKHDKLANCTTLARYMSTVVDLSAPFQTESRKHLDAQILRLQAIYARTCTNGNMNQAAKELRSHLREYIVWERNTIWRDMVGQERKAEGARAVDPKENEPWVIFGRPIRFITAADARRVILGLVGITIFAILMSVSIFDTQEQNRCFAILITVAFFWATEVFPLFATALLVPLLTVLCQVMRDPVTKATLTTTAATKLVFSSMFSPTIMLLLGGFTIASALSKYGIAKSIASTVLSKAGTNPKWVLLANMFVATIASMFISNVAAPVLCFSLVQSILRTLPHKSSFGPCLIMGIALASNVGGMASPISSPQNIITIQNMNPAPSWGNWFAVALPLCIVIDLIIWAWLVLLWRPHRDTPTIPSIRATKEPITIQQVFICVVTIGTIILWCIENSFQAQLGDMGVIAILPLIAFFGSGLLNKEDFNNFLWTVIMLAMGGIALGKAVDSSGLLDTIAHHIQDAVAGLSLWVVLLIFSALTLVFATFVSHTVAAVIILPIVQQVGMSFADPHPRILVMGTGLICSAAMGLPVSGFPNMNAIALEDEMGIPYLKTIDFLKSGVPLSVLATLCVVTIGYGIMSALGF</sequence>
<feature type="transmembrane region" description="Helical" evidence="7">
    <location>
        <begin position="639"/>
        <end position="666"/>
    </location>
</feature>
<feature type="transmembrane region" description="Helical" evidence="7">
    <location>
        <begin position="687"/>
        <end position="713"/>
    </location>
</feature>
<feature type="domain" description="SPX" evidence="8">
    <location>
        <begin position="56"/>
        <end position="506"/>
    </location>
</feature>
<dbReference type="GO" id="GO:0006817">
    <property type="term" value="P:phosphate ion transport"/>
    <property type="evidence" value="ECO:0007669"/>
    <property type="project" value="TreeGrafter"/>
</dbReference>
<feature type="compositionally biased region" description="Basic and acidic residues" evidence="6">
    <location>
        <begin position="385"/>
        <end position="410"/>
    </location>
</feature>
<evidence type="ECO:0000256" key="3">
    <source>
        <dbReference type="ARBA" id="ARBA00022692"/>
    </source>
</evidence>
<feature type="compositionally biased region" description="Basic and acidic residues" evidence="6">
    <location>
        <begin position="204"/>
        <end position="213"/>
    </location>
</feature>
<keyword evidence="2" id="KW-0813">Transport</keyword>
<keyword evidence="5 7" id="KW-0472">Membrane</keyword>
<dbReference type="PANTHER" id="PTHR10283:SF92">
    <property type="entry name" value="LOW-AFFINITY PHOSPHATE TRANSPORTER PHO91"/>
    <property type="match status" value="1"/>
</dbReference>
<dbReference type="PANTHER" id="PTHR10283">
    <property type="entry name" value="SOLUTE CARRIER FAMILY 13 MEMBER"/>
    <property type="match status" value="1"/>
</dbReference>
<dbReference type="GO" id="GO:0006797">
    <property type="term" value="P:polyphosphate metabolic process"/>
    <property type="evidence" value="ECO:0007669"/>
    <property type="project" value="TreeGrafter"/>
</dbReference>
<dbReference type="EMBL" id="JAIFTL010000082">
    <property type="protein sequence ID" value="KAG9323947.1"/>
    <property type="molecule type" value="Genomic_DNA"/>
</dbReference>